<accession>A0A4Y7R6V4</accession>
<dbReference type="EMBL" id="QFGA01000003">
    <property type="protein sequence ID" value="TEB04674.1"/>
    <property type="molecule type" value="Genomic_DNA"/>
</dbReference>
<dbReference type="AlphaFoldDB" id="A0A4Y7R6V4"/>
<evidence type="ECO:0000313" key="2">
    <source>
        <dbReference type="Proteomes" id="UP000298324"/>
    </source>
</evidence>
<reference evidence="1 2" key="1">
    <citation type="journal article" date="2018" name="Environ. Microbiol.">
        <title>Novel energy conservation strategies and behaviour of Pelotomaculum schinkii driving syntrophic propionate catabolism.</title>
        <authorList>
            <person name="Hidalgo-Ahumada C.A.P."/>
            <person name="Nobu M.K."/>
            <person name="Narihiro T."/>
            <person name="Tamaki H."/>
            <person name="Liu W.T."/>
            <person name="Kamagata Y."/>
            <person name="Stams A.J.M."/>
            <person name="Imachi H."/>
            <person name="Sousa D.Z."/>
        </authorList>
    </citation>
    <scope>NUCLEOTIDE SEQUENCE [LARGE SCALE GENOMIC DNA]</scope>
    <source>
        <strain evidence="1 2">HH</strain>
    </source>
</reference>
<organism evidence="1 2">
    <name type="scientific">Pelotomaculum schinkii</name>
    <dbReference type="NCBI Taxonomy" id="78350"/>
    <lineage>
        <taxon>Bacteria</taxon>
        <taxon>Bacillati</taxon>
        <taxon>Bacillota</taxon>
        <taxon>Clostridia</taxon>
        <taxon>Eubacteriales</taxon>
        <taxon>Desulfotomaculaceae</taxon>
        <taxon>Pelotomaculum</taxon>
    </lineage>
</organism>
<name>A0A4Y7R6V4_9FIRM</name>
<dbReference type="RefSeq" id="WP_190259009.1">
    <property type="nucleotide sequence ID" value="NZ_QFGA01000003.1"/>
</dbReference>
<comment type="caution">
    <text evidence="1">The sequence shown here is derived from an EMBL/GenBank/DDBJ whole genome shotgun (WGS) entry which is preliminary data.</text>
</comment>
<evidence type="ECO:0000313" key="1">
    <source>
        <dbReference type="EMBL" id="TEB04674.1"/>
    </source>
</evidence>
<proteinExistence type="predicted"/>
<dbReference type="Proteomes" id="UP000298324">
    <property type="component" value="Unassembled WGS sequence"/>
</dbReference>
<keyword evidence="2" id="KW-1185">Reference proteome</keyword>
<gene>
    <name evidence="1" type="ORF">Psch_03436</name>
</gene>
<protein>
    <submittedName>
        <fullName evidence="1">Uncharacterized protein</fullName>
    </submittedName>
</protein>
<sequence length="136" mass="15662">MQINLSTLNEVRGQLEKAYIIPGDTPVKVYTERLDREASNIYRTLKTYEKHYKYPLEIIVLGNRPTGWRCVYSAIDGEILDVYGTGIEKQYVYICPYNLICPFSGGRVTDARVAEDIHSCYKSKSCRDKKGDIRQI</sequence>